<gene>
    <name evidence="8" type="ORF">EVA93_01945</name>
</gene>
<dbReference type="EMBL" id="SHBF01000007">
    <property type="protein sequence ID" value="RZO27967.1"/>
    <property type="molecule type" value="Genomic_DNA"/>
</dbReference>
<dbReference type="GO" id="GO:0046872">
    <property type="term" value="F:metal ion binding"/>
    <property type="evidence" value="ECO:0007669"/>
    <property type="project" value="UniProtKB-KW"/>
</dbReference>
<evidence type="ECO:0000313" key="8">
    <source>
        <dbReference type="EMBL" id="RZO27967.1"/>
    </source>
</evidence>
<reference evidence="8 9" key="1">
    <citation type="submission" date="2019-02" db="EMBL/GenBank/DDBJ databases">
        <title>Prokaryotic population dynamics and viral predation in marine succession experiment using metagenomics: the confinement effect.</title>
        <authorList>
            <person name="Haro-Moreno J.M."/>
            <person name="Rodriguez-Valera F."/>
            <person name="Lopez-Perez M."/>
        </authorList>
    </citation>
    <scope>NUCLEOTIDE SEQUENCE [LARGE SCALE GENOMIC DNA]</scope>
    <source>
        <strain evidence="8">MED-G160</strain>
    </source>
</reference>
<comment type="caution">
    <text evidence="8">The sequence shown here is derived from an EMBL/GenBank/DDBJ whole genome shotgun (WGS) entry which is preliminary data.</text>
</comment>
<evidence type="ECO:0000256" key="3">
    <source>
        <dbReference type="ARBA" id="ARBA00022723"/>
    </source>
</evidence>
<protein>
    <submittedName>
        <fullName evidence="8">NUDIX hydrolase</fullName>
    </submittedName>
</protein>
<dbReference type="InterPro" id="IPR015797">
    <property type="entry name" value="NUDIX_hydrolase-like_dom_sf"/>
</dbReference>
<comment type="cofactor">
    <cofactor evidence="2">
        <name>Mg(2+)</name>
        <dbReference type="ChEBI" id="CHEBI:18420"/>
    </cofactor>
</comment>
<keyword evidence="4 8" id="KW-0378">Hydrolase</keyword>
<dbReference type="Gene3D" id="3.90.79.10">
    <property type="entry name" value="Nucleoside Triphosphate Pyrophosphohydrolase"/>
    <property type="match status" value="1"/>
</dbReference>
<evidence type="ECO:0000256" key="4">
    <source>
        <dbReference type="ARBA" id="ARBA00022801"/>
    </source>
</evidence>
<accession>A0A520N3A4</accession>
<evidence type="ECO:0000256" key="2">
    <source>
        <dbReference type="ARBA" id="ARBA00001946"/>
    </source>
</evidence>
<evidence type="ECO:0000313" key="9">
    <source>
        <dbReference type="Proteomes" id="UP000318710"/>
    </source>
</evidence>
<name>A0A520N3A4_9GAMM</name>
<sequence length="263" mass="30411">MNKNLTPAATVLVLRDSKEGIEVLMVKRSKKSPFGNLYVFPGGKIDEDDFQKEWKSYCDGYNDSIASEILGLNESGLSYWIACIRESFEEVGILLAKRKSGEKLDLEGKDKNKFDKYRKDLTNHEISFLEICKREELILTVKNIAPLSHWITPDFEIKRFDTRFFIAYLPENQVVQHDGMELTHSLWINPNNALKKAMEGDMQMILPTTENLKLCSNFTSAREMLENQKNLTKNDIKPILPKFYKENGTWNVLYPGDEGYEDH</sequence>
<comment type="cofactor">
    <cofactor evidence="1">
        <name>Mn(2+)</name>
        <dbReference type="ChEBI" id="CHEBI:29035"/>
    </cofactor>
</comment>
<proteinExistence type="predicted"/>
<evidence type="ECO:0000256" key="5">
    <source>
        <dbReference type="ARBA" id="ARBA00022842"/>
    </source>
</evidence>
<evidence type="ECO:0000256" key="1">
    <source>
        <dbReference type="ARBA" id="ARBA00001936"/>
    </source>
</evidence>
<feature type="domain" description="Nudix hydrolase" evidence="7">
    <location>
        <begin position="4"/>
        <end position="210"/>
    </location>
</feature>
<keyword evidence="3" id="KW-0479">Metal-binding</keyword>
<dbReference type="GO" id="GO:0016818">
    <property type="term" value="F:hydrolase activity, acting on acid anhydrides, in phosphorus-containing anhydrides"/>
    <property type="evidence" value="ECO:0007669"/>
    <property type="project" value="InterPro"/>
</dbReference>
<dbReference type="InterPro" id="IPR039121">
    <property type="entry name" value="NUDT19"/>
</dbReference>
<dbReference type="InterPro" id="IPR000086">
    <property type="entry name" value="NUDIX_hydrolase_dom"/>
</dbReference>
<evidence type="ECO:0000259" key="7">
    <source>
        <dbReference type="PROSITE" id="PS51462"/>
    </source>
</evidence>
<dbReference type="SUPFAM" id="SSF55811">
    <property type="entry name" value="Nudix"/>
    <property type="match status" value="1"/>
</dbReference>
<dbReference type="PANTHER" id="PTHR12318:SF0">
    <property type="entry name" value="ACYL-COENZYME A DIPHOSPHATASE NUDT19"/>
    <property type="match status" value="1"/>
</dbReference>
<keyword evidence="5" id="KW-0460">Magnesium</keyword>
<dbReference type="Proteomes" id="UP000318710">
    <property type="component" value="Unassembled WGS sequence"/>
</dbReference>
<dbReference type="PROSITE" id="PS51462">
    <property type="entry name" value="NUDIX"/>
    <property type="match status" value="1"/>
</dbReference>
<dbReference type="PANTHER" id="PTHR12318">
    <property type="entry name" value="TESTOSTERONE-REGULATED PROTEIN RP2"/>
    <property type="match status" value="1"/>
</dbReference>
<organism evidence="8 9">
    <name type="scientific">SAR86 cluster bacterium</name>
    <dbReference type="NCBI Taxonomy" id="2030880"/>
    <lineage>
        <taxon>Bacteria</taxon>
        <taxon>Pseudomonadati</taxon>
        <taxon>Pseudomonadota</taxon>
        <taxon>Gammaproteobacteria</taxon>
        <taxon>SAR86 cluster</taxon>
    </lineage>
</organism>
<dbReference type="AlphaFoldDB" id="A0A520N3A4"/>
<dbReference type="CDD" id="cd18870">
    <property type="entry name" value="NUDIX_AcylCoAdiphos_Nudt19"/>
    <property type="match status" value="1"/>
</dbReference>
<keyword evidence="6" id="KW-0464">Manganese</keyword>
<dbReference type="Pfam" id="PF00293">
    <property type="entry name" value="NUDIX"/>
    <property type="match status" value="1"/>
</dbReference>
<evidence type="ECO:0000256" key="6">
    <source>
        <dbReference type="ARBA" id="ARBA00023211"/>
    </source>
</evidence>